<dbReference type="Pfam" id="PF23106">
    <property type="entry name" value="EGF_Teneurin"/>
    <property type="match status" value="1"/>
</dbReference>
<dbReference type="PRINTS" id="PR00011">
    <property type="entry name" value="EGFLAMININ"/>
</dbReference>
<dbReference type="PROSITE" id="PS00022">
    <property type="entry name" value="EGF_1"/>
    <property type="match status" value="3"/>
</dbReference>
<dbReference type="PANTHER" id="PTHR24032">
    <property type="entry name" value="EGF-LIKE DOMAIN-CONTAINING PROTEIN-RELATED-RELATED"/>
    <property type="match status" value="1"/>
</dbReference>
<comment type="caution">
    <text evidence="2">Lacks conserved residue(s) required for the propagation of feature annotation.</text>
</comment>
<dbReference type="Pfam" id="PF07974">
    <property type="entry name" value="EGF_2"/>
    <property type="match status" value="1"/>
</dbReference>
<keyword evidence="1 2" id="KW-1015">Disulfide bond</keyword>
<proteinExistence type="predicted"/>
<name>A0A9W7B3U8_9STRA</name>
<protein>
    <recommendedName>
        <fullName evidence="4">EGF-like domain-containing protein</fullName>
    </recommendedName>
</protein>
<feature type="disulfide bond" evidence="2">
    <location>
        <begin position="93"/>
        <end position="102"/>
    </location>
</feature>
<evidence type="ECO:0000256" key="1">
    <source>
        <dbReference type="ARBA" id="ARBA00023157"/>
    </source>
</evidence>
<evidence type="ECO:0000259" key="4">
    <source>
        <dbReference type="PROSITE" id="PS50026"/>
    </source>
</evidence>
<dbReference type="Pfam" id="PF00058">
    <property type="entry name" value="Ldl_recept_b"/>
    <property type="match status" value="1"/>
</dbReference>
<gene>
    <name evidence="5" type="ORF">TrST_g7118</name>
</gene>
<keyword evidence="6" id="KW-1185">Reference proteome</keyword>
<dbReference type="OrthoDB" id="6130531at2759"/>
<evidence type="ECO:0000256" key="3">
    <source>
        <dbReference type="SAM" id="SignalP"/>
    </source>
</evidence>
<evidence type="ECO:0000256" key="2">
    <source>
        <dbReference type="PROSITE-ProRule" id="PRU00076"/>
    </source>
</evidence>
<evidence type="ECO:0000313" key="5">
    <source>
        <dbReference type="EMBL" id="GMH83504.1"/>
    </source>
</evidence>
<dbReference type="Proteomes" id="UP001165085">
    <property type="component" value="Unassembled WGS sequence"/>
</dbReference>
<feature type="disulfide bond" evidence="2">
    <location>
        <begin position="42"/>
        <end position="51"/>
    </location>
</feature>
<feature type="domain" description="EGF-like" evidence="4">
    <location>
        <begin position="870"/>
        <end position="904"/>
    </location>
</feature>
<feature type="chain" id="PRO_5040871037" description="EGF-like domain-containing protein" evidence="3">
    <location>
        <begin position="24"/>
        <end position="1182"/>
    </location>
</feature>
<dbReference type="SMART" id="SM00181">
    <property type="entry name" value="EGF"/>
    <property type="match status" value="4"/>
</dbReference>
<feature type="disulfide bond" evidence="2">
    <location>
        <begin position="24"/>
        <end position="34"/>
    </location>
</feature>
<feature type="signal peptide" evidence="3">
    <location>
        <begin position="1"/>
        <end position="23"/>
    </location>
</feature>
<dbReference type="PROSITE" id="PS51120">
    <property type="entry name" value="LDLRB"/>
    <property type="match status" value="1"/>
</dbReference>
<accession>A0A9W7B3U8</accession>
<dbReference type="InterPro" id="IPR011042">
    <property type="entry name" value="6-blade_b-propeller_TolB-like"/>
</dbReference>
<evidence type="ECO:0000313" key="6">
    <source>
        <dbReference type="Proteomes" id="UP001165085"/>
    </source>
</evidence>
<sequence length="1182" mass="127824">MKFPPPLPPILLLLFVLLEKAHSCHNLCSGNGVCNVHSICECNPGFSGPDCSEKLCPTANAWADPPDANGNAHKLAECSNRGKCDYTTGLCECQAGFGGGACEILKCEDDCNNHGQCMSMREAALQFNGFSLNRSVTYNLWDADQIHGCVCDVGWEGHACTEQICEKGDDPRTNVGVDEVVKIYCECPTTCTGNLVLRYKTNTFILSHDATASQFASQLMALAYSKSDSSVYSTGSPVTVAYSAGTTVCSNAGTTSSVTFKKESGALPSMDIMVNQLASSGGAVVASFKTTQTLTCVCSGACGGLFLLNMDGIDTANIAFDATAATLQTTLVNLYASINKGVNVNTVAVTFSAGTAVCRDSASTVSTIVFSTDSGNLPTLGVVSSVTDAGVVAPNALSVAHANRGSKDSLMCNGIGTCKYDTGKCDCGDYYTFEDAFGGCGRPVINTSAWVGVEACPGVVLQSDPTLAVDKPNSEARLYFSTASNRSNTGLHYYATGGTFDLAPAAVFNFTNMTAGSVALDLSEGFAYFVDKLEGRIDRVQMYNVTKEKPFKHPYSGDLGAYNRQRFAPDGGSAPYGLALDLRWHKRYAYWTVPSKNYEPTFKTYDDPGHAYTDYANSGGKIRRCALDKGSAYLCTVEDLTATIEAQVGKLRNPRGIALDLLQEKMYWVDSGNETVTDGKVYTANLDGTSAALLISQNLTDPYGIALDLVNSHIYIGDRRDHATQNYGAVGRVNMGNSTINWIVRWVNPGSKPYDRVRNPDYLALDLDNNKIIFTDTLNKKIYWASRTEPWRNTGVYTGVHIIDNPQGIAFDHGHGYPDASTPYYDCYGHGTCGGFASNFKCTCDDGYFGNCNSTMCPQGPAWFDEAVTENNAHRTAECSNRGTCIRRTGECKCQEGFSGAACERMDCPVSVDPLTSEEFECSGRGKCQSIELMGFHRRNHLGDPAPVDYSYHAQTNKSSNQLWDAQMLQGCVCDIYWYNNGLWTHNISDPMDYDCSYTSCPFGDNPNRPKRNTTLAQSFEMQSVRCTASAGSFRIQFKGYYSDVMPFNVGAVDLEKELQSMRTFGNISVTYNQGDDFCKAGGQNIANVTFYSELGEQPLIKADADLLQGGTIEVVQQVKGDKENEQCSNSGLCDRTTGTCSCFNGYSSSDGNGQAGLRNDCGYFGDSRAAGWTENAWYGNE</sequence>
<feature type="disulfide bond" evidence="2">
    <location>
        <begin position="894"/>
        <end position="903"/>
    </location>
</feature>
<dbReference type="PROSITE" id="PS50026">
    <property type="entry name" value="EGF_3"/>
    <property type="match status" value="3"/>
</dbReference>
<dbReference type="Gene3D" id="2.60.120.260">
    <property type="entry name" value="Galactose-binding domain-like"/>
    <property type="match status" value="1"/>
</dbReference>
<dbReference type="EMBL" id="BRXY01000282">
    <property type="protein sequence ID" value="GMH83504.1"/>
    <property type="molecule type" value="Genomic_DNA"/>
</dbReference>
<dbReference type="InterPro" id="IPR000033">
    <property type="entry name" value="LDLR_classB_rpt"/>
</dbReference>
<dbReference type="Gene3D" id="2.10.25.10">
    <property type="entry name" value="Laminin"/>
    <property type="match status" value="2"/>
</dbReference>
<dbReference type="SUPFAM" id="SSF63825">
    <property type="entry name" value="YWTD domain"/>
    <property type="match status" value="1"/>
</dbReference>
<feature type="domain" description="EGF-like" evidence="4">
    <location>
        <begin position="69"/>
        <end position="103"/>
    </location>
</feature>
<dbReference type="PROSITE" id="PS01186">
    <property type="entry name" value="EGF_2"/>
    <property type="match status" value="3"/>
</dbReference>
<dbReference type="SMART" id="SM00135">
    <property type="entry name" value="LY"/>
    <property type="match status" value="3"/>
</dbReference>
<dbReference type="InterPro" id="IPR013111">
    <property type="entry name" value="EGF_extracell"/>
</dbReference>
<keyword evidence="2" id="KW-0245">EGF-like domain</keyword>
<dbReference type="InterPro" id="IPR053331">
    <property type="entry name" value="EGF-like_comC"/>
</dbReference>
<dbReference type="AlphaFoldDB" id="A0A9W7B3U8"/>
<comment type="caution">
    <text evidence="5">The sequence shown here is derived from an EMBL/GenBank/DDBJ whole genome shotgun (WGS) entry which is preliminary data.</text>
</comment>
<organism evidence="5 6">
    <name type="scientific">Triparma strigata</name>
    <dbReference type="NCBI Taxonomy" id="1606541"/>
    <lineage>
        <taxon>Eukaryota</taxon>
        <taxon>Sar</taxon>
        <taxon>Stramenopiles</taxon>
        <taxon>Ochrophyta</taxon>
        <taxon>Bolidophyceae</taxon>
        <taxon>Parmales</taxon>
        <taxon>Triparmaceae</taxon>
        <taxon>Triparma</taxon>
    </lineage>
</organism>
<keyword evidence="3" id="KW-0732">Signal</keyword>
<feature type="domain" description="EGF-like" evidence="4">
    <location>
        <begin position="20"/>
        <end position="52"/>
    </location>
</feature>
<reference evidence="6" key="1">
    <citation type="journal article" date="2023" name="Commun. Biol.">
        <title>Genome analysis of Parmales, the sister group of diatoms, reveals the evolutionary specialization of diatoms from phago-mixotrophs to photoautotrophs.</title>
        <authorList>
            <person name="Ban H."/>
            <person name="Sato S."/>
            <person name="Yoshikawa S."/>
            <person name="Yamada K."/>
            <person name="Nakamura Y."/>
            <person name="Ichinomiya M."/>
            <person name="Sato N."/>
            <person name="Blanc-Mathieu R."/>
            <person name="Endo H."/>
            <person name="Kuwata A."/>
            <person name="Ogata H."/>
        </authorList>
    </citation>
    <scope>NUCLEOTIDE SEQUENCE [LARGE SCALE GENOMIC DNA]</scope>
    <source>
        <strain evidence="6">NIES 3701</strain>
    </source>
</reference>
<dbReference type="InterPro" id="IPR000742">
    <property type="entry name" value="EGF"/>
</dbReference>
<dbReference type="Gene3D" id="2.120.10.30">
    <property type="entry name" value="TolB, C-terminal domain"/>
    <property type="match status" value="1"/>
</dbReference>